<proteinExistence type="predicted"/>
<evidence type="ECO:0000256" key="1">
    <source>
        <dbReference type="SAM" id="MobiDB-lite"/>
    </source>
</evidence>
<evidence type="ECO:0000313" key="3">
    <source>
        <dbReference type="Proteomes" id="UP000076871"/>
    </source>
</evidence>
<feature type="region of interest" description="Disordered" evidence="1">
    <location>
        <begin position="69"/>
        <end position="115"/>
    </location>
</feature>
<sequence>MSYHENKGYESDSGDEPIGYQGDKGYMTPLSWNDATNEELDWFKDVRNTKDIAKDFEDKFLTHMDLPRGKAIQVNPRPEDAEGSNKDKGREEWNPLSINPSLLRSGNSSITPTSRKPYDGLGLWKGVRTTPLTRTSSEGGRPVMPLEVPKRSQSAMAQTSSLGTTIQNPIKAWYDPANGPPVHPGLTCLKFQWQEYLLEMNLYVLYNSAQPELEKEELQLGEI</sequence>
<dbReference type="Proteomes" id="UP000076871">
    <property type="component" value="Unassembled WGS sequence"/>
</dbReference>
<dbReference type="GeneID" id="63829756"/>
<feature type="compositionally biased region" description="Basic and acidic residues" evidence="1">
    <location>
        <begin position="77"/>
        <end position="93"/>
    </location>
</feature>
<name>A0A165DRS2_9APHY</name>
<accession>A0A165DRS2</accession>
<evidence type="ECO:0000313" key="2">
    <source>
        <dbReference type="EMBL" id="KZT05493.1"/>
    </source>
</evidence>
<keyword evidence="3" id="KW-1185">Reference proteome</keyword>
<feature type="compositionally biased region" description="Basic and acidic residues" evidence="1">
    <location>
        <begin position="1"/>
        <end position="10"/>
    </location>
</feature>
<organism evidence="2 3">
    <name type="scientific">Laetiporus sulphureus 93-53</name>
    <dbReference type="NCBI Taxonomy" id="1314785"/>
    <lineage>
        <taxon>Eukaryota</taxon>
        <taxon>Fungi</taxon>
        <taxon>Dikarya</taxon>
        <taxon>Basidiomycota</taxon>
        <taxon>Agaricomycotina</taxon>
        <taxon>Agaricomycetes</taxon>
        <taxon>Polyporales</taxon>
        <taxon>Laetiporus</taxon>
    </lineage>
</organism>
<gene>
    <name evidence="2" type="ORF">LAESUDRAFT_760365</name>
</gene>
<dbReference type="InParanoid" id="A0A165DRS2"/>
<feature type="region of interest" description="Disordered" evidence="1">
    <location>
        <begin position="1"/>
        <end position="26"/>
    </location>
</feature>
<dbReference type="EMBL" id="KV427630">
    <property type="protein sequence ID" value="KZT05493.1"/>
    <property type="molecule type" value="Genomic_DNA"/>
</dbReference>
<dbReference type="AlphaFoldDB" id="A0A165DRS2"/>
<dbReference type="RefSeq" id="XP_040763233.1">
    <property type="nucleotide sequence ID" value="XM_040912728.1"/>
</dbReference>
<reference evidence="2 3" key="1">
    <citation type="journal article" date="2016" name="Mol. Biol. Evol.">
        <title>Comparative Genomics of Early-Diverging Mushroom-Forming Fungi Provides Insights into the Origins of Lignocellulose Decay Capabilities.</title>
        <authorList>
            <person name="Nagy L.G."/>
            <person name="Riley R."/>
            <person name="Tritt A."/>
            <person name="Adam C."/>
            <person name="Daum C."/>
            <person name="Floudas D."/>
            <person name="Sun H."/>
            <person name="Yadav J.S."/>
            <person name="Pangilinan J."/>
            <person name="Larsson K.H."/>
            <person name="Matsuura K."/>
            <person name="Barry K."/>
            <person name="Labutti K."/>
            <person name="Kuo R."/>
            <person name="Ohm R.A."/>
            <person name="Bhattacharya S.S."/>
            <person name="Shirouzu T."/>
            <person name="Yoshinaga Y."/>
            <person name="Martin F.M."/>
            <person name="Grigoriev I.V."/>
            <person name="Hibbett D.S."/>
        </authorList>
    </citation>
    <scope>NUCLEOTIDE SEQUENCE [LARGE SCALE GENOMIC DNA]</scope>
    <source>
        <strain evidence="2 3">93-53</strain>
    </source>
</reference>
<protein>
    <submittedName>
        <fullName evidence="2">Uncharacterized protein</fullName>
    </submittedName>
</protein>
<feature type="compositionally biased region" description="Polar residues" evidence="1">
    <location>
        <begin position="96"/>
        <end position="114"/>
    </location>
</feature>